<name>A0ABV9QZB7_9GAMM</name>
<dbReference type="Proteomes" id="UP001595886">
    <property type="component" value="Unassembled WGS sequence"/>
</dbReference>
<gene>
    <name evidence="2" type="ORF">ACFO6Q_18035</name>
</gene>
<evidence type="ECO:0000256" key="1">
    <source>
        <dbReference type="SAM" id="MobiDB-lite"/>
    </source>
</evidence>
<feature type="region of interest" description="Disordered" evidence="1">
    <location>
        <begin position="324"/>
        <end position="346"/>
    </location>
</feature>
<sequence>MQQNIPTNLYEFSTDPSGLADLYADQQKLQQRQALAQALMNSTYIPNSGTAGLLAGAASMIRGHMMQNEDEGKVSDWFRRYFDQQNKSAAAQRQRQLEDDQRKMQQEILKDTTVARSKAQSEAQAKRDFPEVKYDSSSGGFVDPLNMKFTPNQEAQNFMLQKAHAGRAVTSINMANENAFQKALGEKDAGEFVKWRDRAIAANNTLKQADVIEQILSNTQTGKIPEAMAMAGQYFGTQAGADLQSLKGAIQPAVLERVKQLGTGSGISNADREFIEKGMPGFGNDPRANARLLNIMRTASKFDIDEYQRAQDYVNKNRTLAGYVPSAPTRPAEATSASQAMKAPKDMTDAEIRAALGLGP</sequence>
<keyword evidence="3" id="KW-1185">Reference proteome</keyword>
<dbReference type="RefSeq" id="WP_380022513.1">
    <property type="nucleotide sequence ID" value="NZ_JBHSHD010000016.1"/>
</dbReference>
<proteinExistence type="predicted"/>
<evidence type="ECO:0000313" key="3">
    <source>
        <dbReference type="Proteomes" id="UP001595886"/>
    </source>
</evidence>
<protein>
    <submittedName>
        <fullName evidence="2">Uncharacterized protein</fullName>
    </submittedName>
</protein>
<feature type="region of interest" description="Disordered" evidence="1">
    <location>
        <begin position="114"/>
        <end position="135"/>
    </location>
</feature>
<accession>A0ABV9QZB7</accession>
<feature type="compositionally biased region" description="Basic and acidic residues" evidence="1">
    <location>
        <begin position="124"/>
        <end position="134"/>
    </location>
</feature>
<comment type="caution">
    <text evidence="2">The sequence shown here is derived from an EMBL/GenBank/DDBJ whole genome shotgun (WGS) entry which is preliminary data.</text>
</comment>
<dbReference type="EMBL" id="JBHSHD010000016">
    <property type="protein sequence ID" value="MFC4822232.1"/>
    <property type="molecule type" value="Genomic_DNA"/>
</dbReference>
<feature type="compositionally biased region" description="Polar residues" evidence="1">
    <location>
        <begin position="114"/>
        <end position="123"/>
    </location>
</feature>
<evidence type="ECO:0000313" key="2">
    <source>
        <dbReference type="EMBL" id="MFC4822232.1"/>
    </source>
</evidence>
<organism evidence="2 3">
    <name type="scientific">Dokdonella ginsengisoli</name>
    <dbReference type="NCBI Taxonomy" id="363846"/>
    <lineage>
        <taxon>Bacteria</taxon>
        <taxon>Pseudomonadati</taxon>
        <taxon>Pseudomonadota</taxon>
        <taxon>Gammaproteobacteria</taxon>
        <taxon>Lysobacterales</taxon>
        <taxon>Rhodanobacteraceae</taxon>
        <taxon>Dokdonella</taxon>
    </lineage>
</organism>
<reference evidence="3" key="1">
    <citation type="journal article" date="2019" name="Int. J. Syst. Evol. Microbiol.">
        <title>The Global Catalogue of Microorganisms (GCM) 10K type strain sequencing project: providing services to taxonomists for standard genome sequencing and annotation.</title>
        <authorList>
            <consortium name="The Broad Institute Genomics Platform"/>
            <consortium name="The Broad Institute Genome Sequencing Center for Infectious Disease"/>
            <person name="Wu L."/>
            <person name="Ma J."/>
        </authorList>
    </citation>
    <scope>NUCLEOTIDE SEQUENCE [LARGE SCALE GENOMIC DNA]</scope>
    <source>
        <strain evidence="3">CCUG 30340</strain>
    </source>
</reference>